<dbReference type="PANTHER" id="PTHR30346:SF28">
    <property type="entry name" value="HTH-TYPE TRANSCRIPTIONAL REGULATOR CYNR"/>
    <property type="match status" value="1"/>
</dbReference>
<dbReference type="SUPFAM" id="SSF46785">
    <property type="entry name" value="Winged helix' DNA-binding domain"/>
    <property type="match status" value="1"/>
</dbReference>
<feature type="domain" description="HTH lysR-type" evidence="5">
    <location>
        <begin position="1"/>
        <end position="58"/>
    </location>
</feature>
<comment type="similarity">
    <text evidence="1">Belongs to the LysR transcriptional regulatory family.</text>
</comment>
<accession>A0ABS3M0P0</accession>
<sequence>MLLRHLRYLSSVVEYGSFTRAAQALHVSQPALSQQIRQLEEQLGVQLLDRTGKSIRATDAGATYLDHVRRAFREIDAASRAARDVNDLSSGVLRLGFTPSFSAYLTAPLARRFREKYPGITLDLSALSQDEIEADLADDKLDCALAFGSSRASGIVSHPLHTERLSLVGRYDHPVMVNEVIDIAHIEKEELILLTGTFATRQTINKHFKQHGIEPKVVIETSSMTTIIELVKSSALVTILPDAVAIERQGLLSRPLVPPPQERQVVLLQREGAYRSAAARAFIATLDLFVQELKATPLS</sequence>
<dbReference type="Proteomes" id="UP000664771">
    <property type="component" value="Unassembled WGS sequence"/>
</dbReference>
<dbReference type="Pfam" id="PF03466">
    <property type="entry name" value="LysR_substrate"/>
    <property type="match status" value="1"/>
</dbReference>
<keyword evidence="3" id="KW-0238">DNA-binding</keyword>
<organism evidence="6 7">
    <name type="scientific">Acetobacter sacchari</name>
    <dbReference type="NCBI Taxonomy" id="2661687"/>
    <lineage>
        <taxon>Bacteria</taxon>
        <taxon>Pseudomonadati</taxon>
        <taxon>Pseudomonadota</taxon>
        <taxon>Alphaproteobacteria</taxon>
        <taxon>Acetobacterales</taxon>
        <taxon>Acetobacteraceae</taxon>
        <taxon>Acetobacter</taxon>
    </lineage>
</organism>
<dbReference type="InterPro" id="IPR005119">
    <property type="entry name" value="LysR_subst-bd"/>
</dbReference>
<dbReference type="NCBIfam" id="NF008416">
    <property type="entry name" value="PRK11242.1"/>
    <property type="match status" value="1"/>
</dbReference>
<keyword evidence="7" id="KW-1185">Reference proteome</keyword>
<dbReference type="PRINTS" id="PR00039">
    <property type="entry name" value="HTHLYSR"/>
</dbReference>
<evidence type="ECO:0000259" key="5">
    <source>
        <dbReference type="PROSITE" id="PS50931"/>
    </source>
</evidence>
<dbReference type="PANTHER" id="PTHR30346">
    <property type="entry name" value="TRANSCRIPTIONAL DUAL REGULATOR HCAR-RELATED"/>
    <property type="match status" value="1"/>
</dbReference>
<dbReference type="Gene3D" id="1.10.10.10">
    <property type="entry name" value="Winged helix-like DNA-binding domain superfamily/Winged helix DNA-binding domain"/>
    <property type="match status" value="1"/>
</dbReference>
<dbReference type="SUPFAM" id="SSF53850">
    <property type="entry name" value="Periplasmic binding protein-like II"/>
    <property type="match status" value="1"/>
</dbReference>
<comment type="caution">
    <text evidence="6">The sequence shown here is derived from an EMBL/GenBank/DDBJ whole genome shotgun (WGS) entry which is preliminary data.</text>
</comment>
<gene>
    <name evidence="6" type="primary">cynR</name>
    <name evidence="6" type="ORF">J2D73_18095</name>
</gene>
<keyword evidence="4" id="KW-0804">Transcription</keyword>
<dbReference type="InterPro" id="IPR036390">
    <property type="entry name" value="WH_DNA-bd_sf"/>
</dbReference>
<dbReference type="InterPro" id="IPR036388">
    <property type="entry name" value="WH-like_DNA-bd_sf"/>
</dbReference>
<reference evidence="6 7" key="1">
    <citation type="submission" date="2021-03" db="EMBL/GenBank/DDBJ databases">
        <title>The complete genome sequence of Acetobacter sacchari TBRC 11175.</title>
        <authorList>
            <person name="Charoenyingcharoen P."/>
            <person name="Yukphan P."/>
        </authorList>
    </citation>
    <scope>NUCLEOTIDE SEQUENCE [LARGE SCALE GENOMIC DNA]</scope>
    <source>
        <strain evidence="6 7">TBRC 11175</strain>
    </source>
</reference>
<dbReference type="InterPro" id="IPR000847">
    <property type="entry name" value="LysR_HTH_N"/>
</dbReference>
<dbReference type="EMBL" id="JAFVMF010000028">
    <property type="protein sequence ID" value="MBO1361698.1"/>
    <property type="molecule type" value="Genomic_DNA"/>
</dbReference>
<keyword evidence="2" id="KW-0805">Transcription regulation</keyword>
<name>A0ABS3M0P0_9PROT</name>
<proteinExistence type="inferred from homology"/>
<evidence type="ECO:0000313" key="6">
    <source>
        <dbReference type="EMBL" id="MBO1361698.1"/>
    </source>
</evidence>
<dbReference type="Pfam" id="PF00126">
    <property type="entry name" value="HTH_1"/>
    <property type="match status" value="1"/>
</dbReference>
<evidence type="ECO:0000256" key="3">
    <source>
        <dbReference type="ARBA" id="ARBA00023125"/>
    </source>
</evidence>
<evidence type="ECO:0000256" key="4">
    <source>
        <dbReference type="ARBA" id="ARBA00023163"/>
    </source>
</evidence>
<evidence type="ECO:0000256" key="2">
    <source>
        <dbReference type="ARBA" id="ARBA00023015"/>
    </source>
</evidence>
<dbReference type="RefSeq" id="WP_207883656.1">
    <property type="nucleotide sequence ID" value="NZ_JAFVMF010000028.1"/>
</dbReference>
<dbReference type="Gene3D" id="3.40.190.290">
    <property type="match status" value="1"/>
</dbReference>
<protein>
    <submittedName>
        <fullName evidence="6">Transcriptional regulator CynR</fullName>
    </submittedName>
</protein>
<dbReference type="PROSITE" id="PS50931">
    <property type="entry name" value="HTH_LYSR"/>
    <property type="match status" value="1"/>
</dbReference>
<evidence type="ECO:0000256" key="1">
    <source>
        <dbReference type="ARBA" id="ARBA00009437"/>
    </source>
</evidence>
<evidence type="ECO:0000313" key="7">
    <source>
        <dbReference type="Proteomes" id="UP000664771"/>
    </source>
</evidence>